<feature type="transmembrane region" description="Helical" evidence="7">
    <location>
        <begin position="131"/>
        <end position="152"/>
    </location>
</feature>
<feature type="domain" description="Major facilitator superfamily (MFS) profile" evidence="8">
    <location>
        <begin position="5"/>
        <end position="381"/>
    </location>
</feature>
<evidence type="ECO:0000256" key="3">
    <source>
        <dbReference type="ARBA" id="ARBA00022448"/>
    </source>
</evidence>
<dbReference type="Proteomes" id="UP001208567">
    <property type="component" value="Unassembled WGS sequence"/>
</dbReference>
<comment type="similarity">
    <text evidence="2">Belongs to the major facilitator superfamily.</text>
</comment>
<dbReference type="EMBL" id="BRXR01000001">
    <property type="protein sequence ID" value="GLC32500.1"/>
    <property type="molecule type" value="Genomic_DNA"/>
</dbReference>
<feature type="transmembrane region" description="Helical" evidence="7">
    <location>
        <begin position="296"/>
        <end position="316"/>
    </location>
</feature>
<keyword evidence="5 7" id="KW-1133">Transmembrane helix</keyword>
<sequence>MTSILLVIIYIAFISLGLPDSILGSAWPSMYGGLNVPISYAGIVSMIIAGGTIISSLFSDKLIRKLGTGAVTTISVAMTAVALLGFSFSHSFWQLCLWGIPYGLGAGSVDAALNNFVALHYKSRHMSWLHCFWGVGASAGPYIMGLCLTNGLKWNSGYQTISIIQIILVVSLIISLPLWKAKQETSGGTTHEVKSISLKETIRLPGAKAILTAFFCYCALEATAGLWSSSYLVLYKGIDAKTAAKWASLFYLGITSGRFICGFITDKLGDKKMVRIGQCIAALGTLLLLLPMKDVITLTGLILVGLGCAPIYPSMLHETPNNFGADKSQSIMGMQMACAYVGSTFMPSIFGVLAEHVAIRLYPVYLMFFVILMFLMIERTNKIHDSKVH</sequence>
<gene>
    <name evidence="9" type="ORF">bsdE14_39100</name>
</gene>
<feature type="transmembrane region" description="Helical" evidence="7">
    <location>
        <begin position="40"/>
        <end position="58"/>
    </location>
</feature>
<evidence type="ECO:0000259" key="8">
    <source>
        <dbReference type="PROSITE" id="PS50850"/>
    </source>
</evidence>
<evidence type="ECO:0000313" key="9">
    <source>
        <dbReference type="EMBL" id="GLC32500.1"/>
    </source>
</evidence>
<dbReference type="Gene3D" id="1.20.1250.20">
    <property type="entry name" value="MFS general substrate transporter like domains"/>
    <property type="match status" value="2"/>
</dbReference>
<accession>A0ABQ5NBT1</accession>
<feature type="transmembrane region" description="Helical" evidence="7">
    <location>
        <begin position="99"/>
        <end position="119"/>
    </location>
</feature>
<keyword evidence="10" id="KW-1185">Reference proteome</keyword>
<dbReference type="RefSeq" id="WP_264851808.1">
    <property type="nucleotide sequence ID" value="NZ_BRXR01000001.1"/>
</dbReference>
<feature type="transmembrane region" description="Helical" evidence="7">
    <location>
        <begin position="158"/>
        <end position="179"/>
    </location>
</feature>
<keyword evidence="4 7" id="KW-0812">Transmembrane</keyword>
<evidence type="ECO:0000313" key="10">
    <source>
        <dbReference type="Proteomes" id="UP001208567"/>
    </source>
</evidence>
<reference evidence="9 10" key="1">
    <citation type="journal article" date="2024" name="Int. J. Syst. Evol. Microbiol.">
        <title>Clostridium omnivorum sp. nov., isolated from anoxic soil under the treatment of reductive soil disinfestation.</title>
        <authorList>
            <person name="Ueki A."/>
            <person name="Tonouchi A."/>
            <person name="Kaku N."/>
            <person name="Honma S."/>
            <person name="Ueki K."/>
        </authorList>
    </citation>
    <scope>NUCLEOTIDE SEQUENCE [LARGE SCALE GENOMIC DNA]</scope>
    <source>
        <strain evidence="9 10">E14</strain>
    </source>
</reference>
<dbReference type="SUPFAM" id="SSF103473">
    <property type="entry name" value="MFS general substrate transporter"/>
    <property type="match status" value="1"/>
</dbReference>
<protein>
    <submittedName>
        <fullName evidence="9">MFS transporter</fullName>
    </submittedName>
</protein>
<comment type="subcellular location">
    <subcellularLocation>
        <location evidence="1">Cell membrane</location>
        <topology evidence="1">Multi-pass membrane protein</topology>
    </subcellularLocation>
</comment>
<feature type="transmembrane region" description="Helical" evidence="7">
    <location>
        <begin position="70"/>
        <end position="93"/>
    </location>
</feature>
<keyword evidence="3" id="KW-0813">Transport</keyword>
<dbReference type="PANTHER" id="PTHR23514:SF3">
    <property type="entry name" value="BYPASS OF STOP CODON PROTEIN 6"/>
    <property type="match status" value="1"/>
</dbReference>
<evidence type="ECO:0000256" key="1">
    <source>
        <dbReference type="ARBA" id="ARBA00004651"/>
    </source>
</evidence>
<evidence type="ECO:0000256" key="5">
    <source>
        <dbReference type="ARBA" id="ARBA00022989"/>
    </source>
</evidence>
<feature type="transmembrane region" description="Helical" evidence="7">
    <location>
        <begin position="209"/>
        <end position="234"/>
    </location>
</feature>
<evidence type="ECO:0000256" key="2">
    <source>
        <dbReference type="ARBA" id="ARBA00008335"/>
    </source>
</evidence>
<dbReference type="InterPro" id="IPR020846">
    <property type="entry name" value="MFS_dom"/>
</dbReference>
<evidence type="ECO:0000256" key="4">
    <source>
        <dbReference type="ARBA" id="ARBA00022692"/>
    </source>
</evidence>
<organism evidence="9 10">
    <name type="scientific">Clostridium omnivorum</name>
    <dbReference type="NCBI Taxonomy" id="1604902"/>
    <lineage>
        <taxon>Bacteria</taxon>
        <taxon>Bacillati</taxon>
        <taxon>Bacillota</taxon>
        <taxon>Clostridia</taxon>
        <taxon>Eubacteriales</taxon>
        <taxon>Clostridiaceae</taxon>
        <taxon>Clostridium</taxon>
    </lineage>
</organism>
<keyword evidence="6 7" id="KW-0472">Membrane</keyword>
<evidence type="ECO:0000256" key="7">
    <source>
        <dbReference type="SAM" id="Phobius"/>
    </source>
</evidence>
<evidence type="ECO:0000256" key="6">
    <source>
        <dbReference type="ARBA" id="ARBA00023136"/>
    </source>
</evidence>
<dbReference type="PANTHER" id="PTHR23514">
    <property type="entry name" value="BYPASS OF STOP CODON PROTEIN 6"/>
    <property type="match status" value="1"/>
</dbReference>
<dbReference type="Pfam" id="PF07690">
    <property type="entry name" value="MFS_1"/>
    <property type="match status" value="1"/>
</dbReference>
<feature type="transmembrane region" description="Helical" evidence="7">
    <location>
        <begin position="246"/>
        <end position="265"/>
    </location>
</feature>
<dbReference type="PROSITE" id="PS50850">
    <property type="entry name" value="MFS"/>
    <property type="match status" value="1"/>
</dbReference>
<name>A0ABQ5NBT1_9CLOT</name>
<feature type="transmembrane region" description="Helical" evidence="7">
    <location>
        <begin position="360"/>
        <end position="377"/>
    </location>
</feature>
<comment type="caution">
    <text evidence="9">The sequence shown here is derived from an EMBL/GenBank/DDBJ whole genome shotgun (WGS) entry which is preliminary data.</text>
</comment>
<dbReference type="InterPro" id="IPR011701">
    <property type="entry name" value="MFS"/>
</dbReference>
<dbReference type="InterPro" id="IPR051788">
    <property type="entry name" value="MFS_Transporter"/>
</dbReference>
<proteinExistence type="inferred from homology"/>
<dbReference type="InterPro" id="IPR036259">
    <property type="entry name" value="MFS_trans_sf"/>
</dbReference>
<feature type="transmembrane region" description="Helical" evidence="7">
    <location>
        <begin position="337"/>
        <end position="354"/>
    </location>
</feature>